<feature type="compositionally biased region" description="Low complexity" evidence="1">
    <location>
        <begin position="96"/>
        <end position="111"/>
    </location>
</feature>
<dbReference type="EMBL" id="BAABGA010000035">
    <property type="protein sequence ID" value="GAA4455170.1"/>
    <property type="molecule type" value="Genomic_DNA"/>
</dbReference>
<accession>A0ABP8MUP3</accession>
<name>A0ABP8MUP3_9BACT</name>
<gene>
    <name evidence="2" type="ORF">GCM10023156_28740</name>
</gene>
<evidence type="ECO:0000313" key="3">
    <source>
        <dbReference type="Proteomes" id="UP001500840"/>
    </source>
</evidence>
<reference evidence="3" key="1">
    <citation type="journal article" date="2019" name="Int. J. Syst. Evol. Microbiol.">
        <title>The Global Catalogue of Microorganisms (GCM) 10K type strain sequencing project: providing services to taxonomists for standard genome sequencing and annotation.</title>
        <authorList>
            <consortium name="The Broad Institute Genomics Platform"/>
            <consortium name="The Broad Institute Genome Sequencing Center for Infectious Disease"/>
            <person name="Wu L."/>
            <person name="Ma J."/>
        </authorList>
    </citation>
    <scope>NUCLEOTIDE SEQUENCE [LARGE SCALE GENOMIC DNA]</scope>
    <source>
        <strain evidence="3">JCM 17759</strain>
    </source>
</reference>
<evidence type="ECO:0000256" key="1">
    <source>
        <dbReference type="SAM" id="MobiDB-lite"/>
    </source>
</evidence>
<sequence length="226" mass="25896">MEYAEQTSGDYWEFAVELDRLTSYGLTFNDFRWLVRSQYVEHQCEVTLERDDGRAFRPTGDLTFPDRTCFVLTTSGVEFARSYCAIASNERTHPSETGQNGAENGAGNATQDVSPKNEIAAKMILLPQWDSERRMLRFNGVAVKEFRWTAHNQEAVLSAFQEEDWPARIDDPLPPHAEQDSKRRLSDTIKCLNRKQVNPILHFRGDGTGEGVVWEHIADRSRSRTH</sequence>
<evidence type="ECO:0000313" key="2">
    <source>
        <dbReference type="EMBL" id="GAA4455170.1"/>
    </source>
</evidence>
<feature type="region of interest" description="Disordered" evidence="1">
    <location>
        <begin position="91"/>
        <end position="113"/>
    </location>
</feature>
<dbReference type="Proteomes" id="UP001500840">
    <property type="component" value="Unassembled WGS sequence"/>
</dbReference>
<protein>
    <submittedName>
        <fullName evidence="2">Uncharacterized protein</fullName>
    </submittedName>
</protein>
<proteinExistence type="predicted"/>
<organism evidence="2 3">
    <name type="scientific">Novipirellula rosea</name>
    <dbReference type="NCBI Taxonomy" id="1031540"/>
    <lineage>
        <taxon>Bacteria</taxon>
        <taxon>Pseudomonadati</taxon>
        <taxon>Planctomycetota</taxon>
        <taxon>Planctomycetia</taxon>
        <taxon>Pirellulales</taxon>
        <taxon>Pirellulaceae</taxon>
        <taxon>Novipirellula</taxon>
    </lineage>
</organism>
<keyword evidence="3" id="KW-1185">Reference proteome</keyword>
<comment type="caution">
    <text evidence="2">The sequence shown here is derived from an EMBL/GenBank/DDBJ whole genome shotgun (WGS) entry which is preliminary data.</text>
</comment>